<dbReference type="InterPro" id="IPR001647">
    <property type="entry name" value="HTH_TetR"/>
</dbReference>
<protein>
    <submittedName>
        <fullName evidence="5">TetR family transcriptional regulator</fullName>
    </submittedName>
</protein>
<dbReference type="OrthoDB" id="4542604at2"/>
<evidence type="ECO:0000256" key="3">
    <source>
        <dbReference type="SAM" id="MobiDB-lite"/>
    </source>
</evidence>
<evidence type="ECO:0000313" key="5">
    <source>
        <dbReference type="EMBL" id="BBH16166.1"/>
    </source>
</evidence>
<gene>
    <name evidence="5" type="ORF">Back2_04530</name>
</gene>
<reference evidence="5 6" key="1">
    <citation type="submission" date="2018-11" db="EMBL/GenBank/DDBJ databases">
        <title>Complete genome sequence of Nocardioides baekrokdamisoli strain KCTC 39748.</title>
        <authorList>
            <person name="Kang S.W."/>
            <person name="Lee K.C."/>
            <person name="Kim K.K."/>
            <person name="Kim J.S."/>
            <person name="Kim D.S."/>
            <person name="Ko S.H."/>
            <person name="Yang S.H."/>
            <person name="Shin Y.K."/>
            <person name="Lee J.S."/>
        </authorList>
    </citation>
    <scope>NUCLEOTIDE SEQUENCE [LARGE SCALE GENOMIC DNA]</scope>
    <source>
        <strain evidence="5 6">KCTC 39748</strain>
    </source>
</reference>
<keyword evidence="1 2" id="KW-0238">DNA-binding</keyword>
<feature type="DNA-binding region" description="H-T-H motif" evidence="2">
    <location>
        <begin position="50"/>
        <end position="69"/>
    </location>
</feature>
<feature type="region of interest" description="Disordered" evidence="3">
    <location>
        <begin position="1"/>
        <end position="20"/>
    </location>
</feature>
<dbReference type="SUPFAM" id="SSF48498">
    <property type="entry name" value="Tetracyclin repressor-like, C-terminal domain"/>
    <property type="match status" value="1"/>
</dbReference>
<dbReference type="EMBL" id="AP019307">
    <property type="protein sequence ID" value="BBH16166.1"/>
    <property type="molecule type" value="Genomic_DNA"/>
</dbReference>
<evidence type="ECO:0000256" key="1">
    <source>
        <dbReference type="ARBA" id="ARBA00023125"/>
    </source>
</evidence>
<evidence type="ECO:0000256" key="2">
    <source>
        <dbReference type="PROSITE-ProRule" id="PRU00335"/>
    </source>
</evidence>
<dbReference type="InterPro" id="IPR050109">
    <property type="entry name" value="HTH-type_TetR-like_transc_reg"/>
</dbReference>
<dbReference type="RefSeq" id="WP_125566381.1">
    <property type="nucleotide sequence ID" value="NZ_AP019307.1"/>
</dbReference>
<dbReference type="InterPro" id="IPR009057">
    <property type="entry name" value="Homeodomain-like_sf"/>
</dbReference>
<evidence type="ECO:0000313" key="6">
    <source>
        <dbReference type="Proteomes" id="UP000271573"/>
    </source>
</evidence>
<evidence type="ECO:0000259" key="4">
    <source>
        <dbReference type="PROSITE" id="PS50977"/>
    </source>
</evidence>
<keyword evidence="6" id="KW-1185">Reference proteome</keyword>
<dbReference type="AlphaFoldDB" id="A0A3G9ICU0"/>
<dbReference type="PANTHER" id="PTHR30055">
    <property type="entry name" value="HTH-TYPE TRANSCRIPTIONAL REGULATOR RUTR"/>
    <property type="match status" value="1"/>
</dbReference>
<proteinExistence type="predicted"/>
<dbReference type="Proteomes" id="UP000271573">
    <property type="component" value="Chromosome"/>
</dbReference>
<accession>A0A3G9ICU0</accession>
<dbReference type="SUPFAM" id="SSF46689">
    <property type="entry name" value="Homeodomain-like"/>
    <property type="match status" value="1"/>
</dbReference>
<dbReference type="KEGG" id="nbe:Back2_04530"/>
<dbReference type="PANTHER" id="PTHR30055:SF226">
    <property type="entry name" value="HTH-TYPE TRANSCRIPTIONAL REGULATOR PKSA"/>
    <property type="match status" value="1"/>
</dbReference>
<dbReference type="Gene3D" id="1.10.357.10">
    <property type="entry name" value="Tetracycline Repressor, domain 2"/>
    <property type="match status" value="1"/>
</dbReference>
<organism evidence="5 6">
    <name type="scientific">Nocardioides baekrokdamisoli</name>
    <dbReference type="NCBI Taxonomy" id="1804624"/>
    <lineage>
        <taxon>Bacteria</taxon>
        <taxon>Bacillati</taxon>
        <taxon>Actinomycetota</taxon>
        <taxon>Actinomycetes</taxon>
        <taxon>Propionibacteriales</taxon>
        <taxon>Nocardioidaceae</taxon>
        <taxon>Nocardioides</taxon>
    </lineage>
</organism>
<dbReference type="PROSITE" id="PS50977">
    <property type="entry name" value="HTH_TETR_2"/>
    <property type="match status" value="1"/>
</dbReference>
<sequence>MRTPSVSTILPGRADGRQARWDDHNAERRAQIVEAAIEVVEAGELRDKPQIQQIAEAAGLSRTVVYRHFGDRADLDLAIHSRIIEDVRDAIIPALVMDGTIPELIDAGVGAYVHWAAAHPALHRLADHDTASEGPFKSGVDSISGDVVDLIRGVAGLLGVAIPDELDTSLDTFVHGILGAALGSVRRWLEREGDVTEDLLARVLGRSLWFLIDGHARDAGIVLDPDQRISDLVGDLV</sequence>
<dbReference type="GO" id="GO:0000976">
    <property type="term" value="F:transcription cis-regulatory region binding"/>
    <property type="evidence" value="ECO:0007669"/>
    <property type="project" value="TreeGrafter"/>
</dbReference>
<dbReference type="InterPro" id="IPR036271">
    <property type="entry name" value="Tet_transcr_reg_TetR-rel_C_sf"/>
</dbReference>
<dbReference type="Pfam" id="PF00440">
    <property type="entry name" value="TetR_N"/>
    <property type="match status" value="1"/>
</dbReference>
<name>A0A3G9ICU0_9ACTN</name>
<dbReference type="GO" id="GO:0003700">
    <property type="term" value="F:DNA-binding transcription factor activity"/>
    <property type="evidence" value="ECO:0007669"/>
    <property type="project" value="TreeGrafter"/>
</dbReference>
<feature type="domain" description="HTH tetR-type" evidence="4">
    <location>
        <begin position="26"/>
        <end position="87"/>
    </location>
</feature>